<dbReference type="RefSeq" id="WP_108640997.1">
    <property type="nucleotide sequence ID" value="NZ_QCYG01000006.1"/>
</dbReference>
<protein>
    <submittedName>
        <fullName evidence="2">Uncharacterized protein</fullName>
    </submittedName>
</protein>
<gene>
    <name evidence="2" type="ORF">DC363_09895</name>
</gene>
<accession>A0A2T7FVK4</accession>
<proteinExistence type="predicted"/>
<comment type="caution">
    <text evidence="2">The sequence shown here is derived from an EMBL/GenBank/DDBJ whole genome shotgun (WGS) entry which is preliminary data.</text>
</comment>
<feature type="region of interest" description="Disordered" evidence="1">
    <location>
        <begin position="1"/>
        <end position="97"/>
    </location>
</feature>
<name>A0A2T7FVK4_9RHOB</name>
<reference evidence="2 3" key="1">
    <citation type="submission" date="2018-04" db="EMBL/GenBank/DDBJ databases">
        <title>Pelagivirga bohaiensis gen. nov., sp. nov., a bacterium isolated from the Bohai Sea.</title>
        <authorList>
            <person name="Ji X."/>
        </authorList>
    </citation>
    <scope>NUCLEOTIDE SEQUENCE [LARGE SCALE GENOMIC DNA]</scope>
    <source>
        <strain evidence="2 3">BH-SD16</strain>
    </source>
</reference>
<dbReference type="AlphaFoldDB" id="A0A2T7FVK4"/>
<feature type="compositionally biased region" description="Basic and acidic residues" evidence="1">
    <location>
        <begin position="29"/>
        <end position="77"/>
    </location>
</feature>
<dbReference type="EMBL" id="QCYG01000006">
    <property type="protein sequence ID" value="PVA06216.1"/>
    <property type="molecule type" value="Genomic_DNA"/>
</dbReference>
<evidence type="ECO:0000256" key="1">
    <source>
        <dbReference type="SAM" id="MobiDB-lite"/>
    </source>
</evidence>
<evidence type="ECO:0000313" key="2">
    <source>
        <dbReference type="EMBL" id="PVA06216.1"/>
    </source>
</evidence>
<sequence>MADKKNIDSTQPQSEVTPETENLTIVTPGEERDIRKEPRDRDDPPVADLARELPPEIKDAVRREGDWAGDPGRHDGDDTQEVSGALSDLENDRDAEE</sequence>
<feature type="compositionally biased region" description="Polar residues" evidence="1">
    <location>
        <begin position="8"/>
        <end position="25"/>
    </location>
</feature>
<keyword evidence="3" id="KW-1185">Reference proteome</keyword>
<evidence type="ECO:0000313" key="3">
    <source>
        <dbReference type="Proteomes" id="UP000244817"/>
    </source>
</evidence>
<organism evidence="2 3">
    <name type="scientific">Thalassorhabdomicrobium marinisediminis</name>
    <dbReference type="NCBI Taxonomy" id="2170577"/>
    <lineage>
        <taxon>Bacteria</taxon>
        <taxon>Pseudomonadati</taxon>
        <taxon>Pseudomonadota</taxon>
        <taxon>Alphaproteobacteria</taxon>
        <taxon>Rhodobacterales</taxon>
        <taxon>Paracoccaceae</taxon>
        <taxon>Thalassorhabdomicrobium</taxon>
    </lineage>
</organism>
<dbReference type="OrthoDB" id="7863624at2"/>
<dbReference type="Proteomes" id="UP000244817">
    <property type="component" value="Unassembled WGS sequence"/>
</dbReference>